<keyword evidence="1" id="KW-0472">Membrane</keyword>
<dbReference type="Proteomes" id="UP000683246">
    <property type="component" value="Chromosome"/>
</dbReference>
<keyword evidence="1" id="KW-0812">Transmembrane</keyword>
<sequence>MDVIYSVIKSVVIFLLLTKILELLMPDGNMKKYMRLFSGIVLMLIMLGPIIKYSGLLPHMNFEIIKKEFEISSMGEGIDYGDYATLREDMTLNIYKDKLAKHIESLLISDDIHVKKTRVLVEEDTQSDTYGMIKEVYLTIGQEKADEHVEKSHVDIVKIDRVAIGEQQSEMTVKSADAIMMEKKIKKIMKNFYNLSSDNIHITIETC</sequence>
<reference evidence="2" key="1">
    <citation type="submission" date="2020-07" db="EMBL/GenBank/DDBJ databases">
        <title>Vallitalea pronyensis genome.</title>
        <authorList>
            <person name="Postec A."/>
        </authorList>
    </citation>
    <scope>NUCLEOTIDE SEQUENCE</scope>
    <source>
        <strain evidence="2">FatNI3</strain>
    </source>
</reference>
<feature type="transmembrane region" description="Helical" evidence="1">
    <location>
        <begin position="36"/>
        <end position="56"/>
    </location>
</feature>
<protein>
    <submittedName>
        <fullName evidence="2">Stage III sporulation protein AF</fullName>
    </submittedName>
</protein>
<dbReference type="EMBL" id="CP058649">
    <property type="protein sequence ID" value="QUI23808.1"/>
    <property type="molecule type" value="Genomic_DNA"/>
</dbReference>
<evidence type="ECO:0000313" key="3">
    <source>
        <dbReference type="Proteomes" id="UP000683246"/>
    </source>
</evidence>
<dbReference type="RefSeq" id="WP_212694495.1">
    <property type="nucleotide sequence ID" value="NZ_CP058649.1"/>
</dbReference>
<dbReference type="KEGG" id="vpy:HZI73_16580"/>
<name>A0A8J8MM35_9FIRM</name>
<keyword evidence="1" id="KW-1133">Transmembrane helix</keyword>
<accession>A0A8J8MM35</accession>
<evidence type="ECO:0000256" key="1">
    <source>
        <dbReference type="SAM" id="Phobius"/>
    </source>
</evidence>
<dbReference type="AlphaFoldDB" id="A0A8J8MM35"/>
<dbReference type="Pfam" id="PF09581">
    <property type="entry name" value="Spore_III_AF"/>
    <property type="match status" value="1"/>
</dbReference>
<organism evidence="2 3">
    <name type="scientific">Vallitalea pronyensis</name>
    <dbReference type="NCBI Taxonomy" id="1348613"/>
    <lineage>
        <taxon>Bacteria</taxon>
        <taxon>Bacillati</taxon>
        <taxon>Bacillota</taxon>
        <taxon>Clostridia</taxon>
        <taxon>Lachnospirales</taxon>
        <taxon>Vallitaleaceae</taxon>
        <taxon>Vallitalea</taxon>
    </lineage>
</organism>
<feature type="transmembrane region" description="Helical" evidence="1">
    <location>
        <begin position="6"/>
        <end position="24"/>
    </location>
</feature>
<proteinExistence type="predicted"/>
<dbReference type="InterPro" id="IPR014245">
    <property type="entry name" value="Spore_III_AF"/>
</dbReference>
<keyword evidence="3" id="KW-1185">Reference proteome</keyword>
<gene>
    <name evidence="2" type="ORF">HZI73_16580</name>
</gene>
<evidence type="ECO:0000313" key="2">
    <source>
        <dbReference type="EMBL" id="QUI23808.1"/>
    </source>
</evidence>